<accession>A0ABQ5BB62</accession>
<feature type="compositionally biased region" description="Polar residues" evidence="1">
    <location>
        <begin position="427"/>
        <end position="458"/>
    </location>
</feature>
<dbReference type="PANTHER" id="PTHR31286">
    <property type="entry name" value="GLYCINE-RICH CELL WALL STRUCTURAL PROTEIN 1.8-LIKE"/>
    <property type="match status" value="1"/>
</dbReference>
<evidence type="ECO:0000256" key="1">
    <source>
        <dbReference type="SAM" id="MobiDB-lite"/>
    </source>
</evidence>
<comment type="caution">
    <text evidence="2">The sequence shown here is derived from an EMBL/GenBank/DDBJ whole genome shotgun (WGS) entry which is preliminary data.</text>
</comment>
<reference evidence="2" key="1">
    <citation type="journal article" date="2022" name="Int. J. Mol. Sci.">
        <title>Draft Genome of Tanacetum Coccineum: Genomic Comparison of Closely Related Tanacetum-Family Plants.</title>
        <authorList>
            <person name="Yamashiro T."/>
            <person name="Shiraishi A."/>
            <person name="Nakayama K."/>
            <person name="Satake H."/>
        </authorList>
    </citation>
    <scope>NUCLEOTIDE SEQUENCE</scope>
</reference>
<name>A0ABQ5BB62_9ASTR</name>
<gene>
    <name evidence="2" type="ORF">Tco_0858873</name>
</gene>
<evidence type="ECO:0000313" key="3">
    <source>
        <dbReference type="Proteomes" id="UP001151760"/>
    </source>
</evidence>
<protein>
    <submittedName>
        <fullName evidence="2">Zinc knuckle CX2CX4HX4C containing protein</fullName>
    </submittedName>
</protein>
<dbReference type="PANTHER" id="PTHR31286:SF99">
    <property type="entry name" value="DUF4283 DOMAIN-CONTAINING PROTEIN"/>
    <property type="match status" value="1"/>
</dbReference>
<proteinExistence type="predicted"/>
<evidence type="ECO:0000313" key="2">
    <source>
        <dbReference type="EMBL" id="GJT11831.1"/>
    </source>
</evidence>
<sequence length="496" mass="54857">MEKSNNANVGKFVSGSATFDEEELMCSMTIRINKRTRKGYVNANASQTASLVADMSNPSPTCDPSKSDITKSTPYTSVYTNPKGAYAFQSTSSTQHDIISELFGVSLKTYKDFEDFINNIELGKCKVWLELSKEKRQKVSDTFCAMFKAFKAENLDDSIHIKVSPRYPIVQSVDINTKSTTYAGAAGASTKELPRVISNFRPLLVDPVFDGVNISIPCKVVEKVSTCFEHTLYGYFIGKRMAFPVVEYYARNNWAKHGLKRIRMNNKGFFFFKFDSRAGLEAVLEGDPRMIQDGISLIATFIGKPTDLVNVVTIGVPSLTEDDFTKETIHVEYEWRPPRCDLCKIFGHVYDDFPKRVASPLIVITSNVITPTVEKSNDGFQTVGKNKKRKGKSKSTNGGQFVGPSVKPNVRYEPKAITSAPKKGATNVGNASKSSTMSKTIGTSSKNDNIITSNSYSALNEEKDEEEDVKNVYDETDNLFPNTKIEGSSSFTAVAG</sequence>
<feature type="region of interest" description="Disordered" evidence="1">
    <location>
        <begin position="375"/>
        <end position="469"/>
    </location>
</feature>
<reference evidence="2" key="2">
    <citation type="submission" date="2022-01" db="EMBL/GenBank/DDBJ databases">
        <authorList>
            <person name="Yamashiro T."/>
            <person name="Shiraishi A."/>
            <person name="Satake H."/>
            <person name="Nakayama K."/>
        </authorList>
    </citation>
    <scope>NUCLEOTIDE SEQUENCE</scope>
</reference>
<dbReference type="Proteomes" id="UP001151760">
    <property type="component" value="Unassembled WGS sequence"/>
</dbReference>
<dbReference type="EMBL" id="BQNB010013099">
    <property type="protein sequence ID" value="GJT11831.1"/>
    <property type="molecule type" value="Genomic_DNA"/>
</dbReference>
<keyword evidence="3" id="KW-1185">Reference proteome</keyword>
<organism evidence="2 3">
    <name type="scientific">Tanacetum coccineum</name>
    <dbReference type="NCBI Taxonomy" id="301880"/>
    <lineage>
        <taxon>Eukaryota</taxon>
        <taxon>Viridiplantae</taxon>
        <taxon>Streptophyta</taxon>
        <taxon>Embryophyta</taxon>
        <taxon>Tracheophyta</taxon>
        <taxon>Spermatophyta</taxon>
        <taxon>Magnoliopsida</taxon>
        <taxon>eudicotyledons</taxon>
        <taxon>Gunneridae</taxon>
        <taxon>Pentapetalae</taxon>
        <taxon>asterids</taxon>
        <taxon>campanulids</taxon>
        <taxon>Asterales</taxon>
        <taxon>Asteraceae</taxon>
        <taxon>Asteroideae</taxon>
        <taxon>Anthemideae</taxon>
        <taxon>Anthemidinae</taxon>
        <taxon>Tanacetum</taxon>
    </lineage>
</organism>
<dbReference type="InterPro" id="IPR040256">
    <property type="entry name" value="At4g02000-like"/>
</dbReference>